<feature type="transmembrane region" description="Helical" evidence="8">
    <location>
        <begin position="263"/>
        <end position="284"/>
    </location>
</feature>
<dbReference type="PRINTS" id="PR00762">
    <property type="entry name" value="CLCHANNEL"/>
</dbReference>
<dbReference type="Proteomes" id="UP000253529">
    <property type="component" value="Unassembled WGS sequence"/>
</dbReference>
<dbReference type="Pfam" id="PF00654">
    <property type="entry name" value="Voltage_CLC"/>
    <property type="match status" value="1"/>
</dbReference>
<keyword evidence="7" id="KW-0868">Chloride</keyword>
<dbReference type="InterPro" id="IPR014743">
    <property type="entry name" value="Cl-channel_core"/>
</dbReference>
<dbReference type="AlphaFoldDB" id="A0A366FI77"/>
<sequence>MTRSELAGLVRLLAAGLVTGLAIGVVGSAFRWLLGLANTARDRLIAEAHASQWQGFLAVTATVALCAMIARLLVVRFAPLASGSGVQHVEAVMRDGAPSAPAAVIPVKFVGGLLAIGAGLTLGREGPTVQMGAALGRIVRNLVMRGDADRTIVDAAGAGAGLAVAFNAPIGGAIFVFEELTHTVRPRQALATLAAAGVAVAVLRWSLGDLQEFRAGPSTDQPLLQLLHHGAMGAALGLVGAGYSALSLLLLDAGDALGRIPSIVRAGCVGLLVGTIGWFGPSLIGGGENVASAVLASNPAVTALLVLFAARFLIGPVSYAAGTPGGIFAPLLAMGAIAGALFADLANAWQPQWALSPTTFAVVAMAALFTAVVRAPFTGAVLTIEMTGRADCALPMLVACLAAATVAAAVGSEPIYDTLKTRMLEAQKGKWRLPSPDP</sequence>
<protein>
    <submittedName>
        <fullName evidence="9">CIC family chloride channel protein</fullName>
    </submittedName>
</protein>
<dbReference type="EMBL" id="QNRK01000009">
    <property type="protein sequence ID" value="RBP14362.1"/>
    <property type="molecule type" value="Genomic_DNA"/>
</dbReference>
<accession>A0A366FI77</accession>
<evidence type="ECO:0000313" key="9">
    <source>
        <dbReference type="EMBL" id="RBP14362.1"/>
    </source>
</evidence>
<dbReference type="PANTHER" id="PTHR45711">
    <property type="entry name" value="CHLORIDE CHANNEL PROTEIN"/>
    <property type="match status" value="1"/>
</dbReference>
<feature type="transmembrane region" description="Helical" evidence="8">
    <location>
        <begin position="155"/>
        <end position="177"/>
    </location>
</feature>
<feature type="transmembrane region" description="Helical" evidence="8">
    <location>
        <begin position="12"/>
        <end position="34"/>
    </location>
</feature>
<reference evidence="9 10" key="1">
    <citation type="submission" date="2018-06" db="EMBL/GenBank/DDBJ databases">
        <title>Genomic Encyclopedia of Type Strains, Phase IV (KMG-IV): sequencing the most valuable type-strain genomes for metagenomic binning, comparative biology and taxonomic classification.</title>
        <authorList>
            <person name="Goeker M."/>
        </authorList>
    </citation>
    <scope>NUCLEOTIDE SEQUENCE [LARGE SCALE GENOMIC DNA]</scope>
    <source>
        <strain evidence="9 10">DSM 24875</strain>
    </source>
</reference>
<evidence type="ECO:0000256" key="2">
    <source>
        <dbReference type="ARBA" id="ARBA00022448"/>
    </source>
</evidence>
<keyword evidence="6 8" id="KW-0472">Membrane</keyword>
<dbReference type="Gene3D" id="1.10.3080.10">
    <property type="entry name" value="Clc chloride channel"/>
    <property type="match status" value="1"/>
</dbReference>
<evidence type="ECO:0000256" key="1">
    <source>
        <dbReference type="ARBA" id="ARBA00004141"/>
    </source>
</evidence>
<proteinExistence type="predicted"/>
<gene>
    <name evidence="9" type="ORF">DFR50_109115</name>
</gene>
<feature type="transmembrane region" description="Helical" evidence="8">
    <location>
        <begin position="396"/>
        <end position="416"/>
    </location>
</feature>
<dbReference type="GO" id="GO:0005247">
    <property type="term" value="F:voltage-gated chloride channel activity"/>
    <property type="evidence" value="ECO:0007669"/>
    <property type="project" value="TreeGrafter"/>
</dbReference>
<feature type="transmembrane region" description="Helical" evidence="8">
    <location>
        <begin position="290"/>
        <end position="314"/>
    </location>
</feature>
<evidence type="ECO:0000256" key="8">
    <source>
        <dbReference type="SAM" id="Phobius"/>
    </source>
</evidence>
<evidence type="ECO:0000256" key="5">
    <source>
        <dbReference type="ARBA" id="ARBA00023065"/>
    </source>
</evidence>
<comment type="subcellular location">
    <subcellularLocation>
        <location evidence="1">Membrane</location>
        <topology evidence="1">Multi-pass membrane protein</topology>
    </subcellularLocation>
</comment>
<keyword evidence="5" id="KW-0406">Ion transport</keyword>
<evidence type="ECO:0000256" key="4">
    <source>
        <dbReference type="ARBA" id="ARBA00022989"/>
    </source>
</evidence>
<evidence type="ECO:0000256" key="3">
    <source>
        <dbReference type="ARBA" id="ARBA00022692"/>
    </source>
</evidence>
<dbReference type="PANTHER" id="PTHR45711:SF6">
    <property type="entry name" value="CHLORIDE CHANNEL PROTEIN"/>
    <property type="match status" value="1"/>
</dbReference>
<feature type="transmembrane region" description="Helical" evidence="8">
    <location>
        <begin position="55"/>
        <end position="74"/>
    </location>
</feature>
<feature type="transmembrane region" description="Helical" evidence="8">
    <location>
        <begin position="326"/>
        <end position="349"/>
    </location>
</feature>
<keyword evidence="2" id="KW-0813">Transport</keyword>
<organism evidence="9 10">
    <name type="scientific">Roseiarcus fermentans</name>
    <dbReference type="NCBI Taxonomy" id="1473586"/>
    <lineage>
        <taxon>Bacteria</taxon>
        <taxon>Pseudomonadati</taxon>
        <taxon>Pseudomonadota</taxon>
        <taxon>Alphaproteobacteria</taxon>
        <taxon>Hyphomicrobiales</taxon>
        <taxon>Roseiarcaceae</taxon>
        <taxon>Roseiarcus</taxon>
    </lineage>
</organism>
<feature type="transmembrane region" description="Helical" evidence="8">
    <location>
        <begin position="361"/>
        <end position="384"/>
    </location>
</feature>
<feature type="transmembrane region" description="Helical" evidence="8">
    <location>
        <begin position="189"/>
        <end position="207"/>
    </location>
</feature>
<evidence type="ECO:0000313" key="10">
    <source>
        <dbReference type="Proteomes" id="UP000253529"/>
    </source>
</evidence>
<evidence type="ECO:0000256" key="7">
    <source>
        <dbReference type="ARBA" id="ARBA00023214"/>
    </source>
</evidence>
<dbReference type="RefSeq" id="WP_170153139.1">
    <property type="nucleotide sequence ID" value="NZ_QNRK01000009.1"/>
</dbReference>
<dbReference type="SUPFAM" id="SSF81340">
    <property type="entry name" value="Clc chloride channel"/>
    <property type="match status" value="1"/>
</dbReference>
<dbReference type="InterPro" id="IPR001807">
    <property type="entry name" value="ClC"/>
</dbReference>
<keyword evidence="10" id="KW-1185">Reference proteome</keyword>
<comment type="caution">
    <text evidence="9">The sequence shown here is derived from an EMBL/GenBank/DDBJ whole genome shotgun (WGS) entry which is preliminary data.</text>
</comment>
<keyword evidence="4 8" id="KW-1133">Transmembrane helix</keyword>
<dbReference type="GO" id="GO:0005886">
    <property type="term" value="C:plasma membrane"/>
    <property type="evidence" value="ECO:0007669"/>
    <property type="project" value="TreeGrafter"/>
</dbReference>
<keyword evidence="3 8" id="KW-0812">Transmembrane</keyword>
<evidence type="ECO:0000256" key="6">
    <source>
        <dbReference type="ARBA" id="ARBA00023136"/>
    </source>
</evidence>
<name>A0A366FI77_9HYPH</name>
<feature type="transmembrane region" description="Helical" evidence="8">
    <location>
        <begin position="227"/>
        <end position="251"/>
    </location>
</feature>
<dbReference type="CDD" id="cd01031">
    <property type="entry name" value="EriC"/>
    <property type="match status" value="1"/>
</dbReference>